<keyword evidence="9 12" id="KW-0456">Lyase</keyword>
<sequence length="312" mass="31860">MNPHGIHGIYVPMVTPYDADGSVASDALRDLARSVLAEGAAGLVALGTTGEPALLTVREKSEMVAVCAQACREFGAPLIVGTGGSATDRSARELEELAGTGVADAALVPAPPFVRPSLAGVLAHFTHLAEHSPVPLIVYDVPYRTGCALDAPTLRALGRLPGVVGVKFAHGTVDHDAVDLLGDLPPGFAVLAGDDVFLAPLLALGAAGGVLASAHLATARFAELVEAWDKGDLTRARVLGHALARLSEAVFAEPNPAVVKAVLAAQGRIPTAAVRLPLLPASGDAVARTLSALNALNALECSDHRALLRAQP</sequence>
<dbReference type="PANTHER" id="PTHR12128">
    <property type="entry name" value="DIHYDRODIPICOLINATE SYNTHASE"/>
    <property type="match status" value="1"/>
</dbReference>
<protein>
    <recommendedName>
        <fullName evidence="4 12">4-hydroxy-tetrahydrodipicolinate synthase</fullName>
        <shortName evidence="12">HTPA synthase</shortName>
        <ecNumber evidence="4 12">4.3.3.7</ecNumber>
    </recommendedName>
</protein>
<comment type="subunit">
    <text evidence="12">Homotetramer; dimer of dimers.</text>
</comment>
<keyword evidence="17" id="KW-1185">Reference proteome</keyword>
<organism evidence="16 17">
    <name type="scientific">Actinospica durhamensis</name>
    <dbReference type="NCBI Taxonomy" id="1508375"/>
    <lineage>
        <taxon>Bacteria</taxon>
        <taxon>Bacillati</taxon>
        <taxon>Actinomycetota</taxon>
        <taxon>Actinomycetes</taxon>
        <taxon>Catenulisporales</taxon>
        <taxon>Actinospicaceae</taxon>
        <taxon>Actinospica</taxon>
    </lineage>
</organism>
<evidence type="ECO:0000256" key="13">
    <source>
        <dbReference type="PIRNR" id="PIRNR001365"/>
    </source>
</evidence>
<evidence type="ECO:0000256" key="4">
    <source>
        <dbReference type="ARBA" id="ARBA00012086"/>
    </source>
</evidence>
<dbReference type="PROSITE" id="PS00666">
    <property type="entry name" value="DHDPS_2"/>
    <property type="match status" value="1"/>
</dbReference>
<evidence type="ECO:0000256" key="9">
    <source>
        <dbReference type="ARBA" id="ARBA00023239"/>
    </source>
</evidence>
<feature type="binding site" evidence="12 15">
    <location>
        <position position="49"/>
    </location>
    <ligand>
        <name>pyruvate</name>
        <dbReference type="ChEBI" id="CHEBI:15361"/>
    </ligand>
</feature>
<keyword evidence="6 12" id="KW-0028">Amino-acid biosynthesis</keyword>
<dbReference type="InterPro" id="IPR005263">
    <property type="entry name" value="DapA"/>
</dbReference>
<comment type="caution">
    <text evidence="12">Was originally thought to be a dihydrodipicolinate synthase (DHDPS), catalyzing the condensation of (S)-aspartate-beta-semialdehyde [(S)-ASA] and pyruvate to dihydrodipicolinate (DHDP). However, it was shown in E.coli that the product of the enzymatic reaction is not dihydrodipicolinate but in fact (4S)-4-hydroxy-2,3,4,5-tetrahydro-(2S)-dipicolinic acid (HTPA), and that the consecutive dehydration reaction leading to DHDP is not spontaneous but catalyzed by DapB.</text>
</comment>
<evidence type="ECO:0000256" key="11">
    <source>
        <dbReference type="ARBA" id="ARBA00047836"/>
    </source>
</evidence>
<evidence type="ECO:0000256" key="6">
    <source>
        <dbReference type="ARBA" id="ARBA00022605"/>
    </source>
</evidence>
<evidence type="ECO:0000313" key="17">
    <source>
        <dbReference type="Proteomes" id="UP000675781"/>
    </source>
</evidence>
<comment type="similarity">
    <text evidence="3 12 13">Belongs to the DapA family.</text>
</comment>
<reference evidence="16" key="1">
    <citation type="submission" date="2021-04" db="EMBL/GenBank/DDBJ databases">
        <title>Genome based classification of Actinospica acidithermotolerans sp. nov., an actinobacterium isolated from an Indonesian hot spring.</title>
        <authorList>
            <person name="Kusuma A.B."/>
            <person name="Putra K.E."/>
            <person name="Nafisah S."/>
            <person name="Loh J."/>
            <person name="Nouioui I."/>
            <person name="Goodfellow M."/>
        </authorList>
    </citation>
    <scope>NUCLEOTIDE SEQUENCE</scope>
    <source>
        <strain evidence="16">CSCA 57</strain>
    </source>
</reference>
<dbReference type="EMBL" id="JAGSOG010000008">
    <property type="protein sequence ID" value="MBR7832273.1"/>
    <property type="molecule type" value="Genomic_DNA"/>
</dbReference>
<dbReference type="Pfam" id="PF00701">
    <property type="entry name" value="DHDPS"/>
    <property type="match status" value="1"/>
</dbReference>
<gene>
    <name evidence="12" type="primary">dapA</name>
    <name evidence="16" type="ORF">KDL01_03325</name>
</gene>
<feature type="active site" description="Schiff-base intermediate with substrate" evidence="12 14">
    <location>
        <position position="167"/>
    </location>
</feature>
<keyword evidence="10 12" id="KW-0704">Schiff base</keyword>
<feature type="binding site" evidence="12 15">
    <location>
        <position position="210"/>
    </location>
    <ligand>
        <name>pyruvate</name>
        <dbReference type="ChEBI" id="CHEBI:15361"/>
    </ligand>
</feature>
<evidence type="ECO:0000256" key="10">
    <source>
        <dbReference type="ARBA" id="ARBA00023270"/>
    </source>
</evidence>
<evidence type="ECO:0000256" key="3">
    <source>
        <dbReference type="ARBA" id="ARBA00007592"/>
    </source>
</evidence>
<name>A0A941IPU0_9ACTN</name>
<keyword evidence="5 12" id="KW-0963">Cytoplasm</keyword>
<dbReference type="InterPro" id="IPR002220">
    <property type="entry name" value="DapA-like"/>
</dbReference>
<dbReference type="PIRSF" id="PIRSF001365">
    <property type="entry name" value="DHDPS"/>
    <property type="match status" value="1"/>
</dbReference>
<dbReference type="SUPFAM" id="SSF51569">
    <property type="entry name" value="Aldolase"/>
    <property type="match status" value="1"/>
</dbReference>
<dbReference type="AlphaFoldDB" id="A0A941IPU0"/>
<comment type="caution">
    <text evidence="16">The sequence shown here is derived from an EMBL/GenBank/DDBJ whole genome shotgun (WGS) entry which is preliminary data.</text>
</comment>
<evidence type="ECO:0000256" key="1">
    <source>
        <dbReference type="ARBA" id="ARBA00003294"/>
    </source>
</evidence>
<dbReference type="EC" id="4.3.3.7" evidence="4 12"/>
<dbReference type="Gene3D" id="3.20.20.70">
    <property type="entry name" value="Aldolase class I"/>
    <property type="match status" value="1"/>
</dbReference>
<dbReference type="InterPro" id="IPR013785">
    <property type="entry name" value="Aldolase_TIM"/>
</dbReference>
<comment type="catalytic activity">
    <reaction evidence="11 12">
        <text>L-aspartate 4-semialdehyde + pyruvate = (2S,4S)-4-hydroxy-2,3,4,5-tetrahydrodipicolinate + H2O + H(+)</text>
        <dbReference type="Rhea" id="RHEA:34171"/>
        <dbReference type="ChEBI" id="CHEBI:15361"/>
        <dbReference type="ChEBI" id="CHEBI:15377"/>
        <dbReference type="ChEBI" id="CHEBI:15378"/>
        <dbReference type="ChEBI" id="CHEBI:67139"/>
        <dbReference type="ChEBI" id="CHEBI:537519"/>
        <dbReference type="EC" id="4.3.3.7"/>
    </reaction>
</comment>
<evidence type="ECO:0000256" key="12">
    <source>
        <dbReference type="HAMAP-Rule" id="MF_00418"/>
    </source>
</evidence>
<proteinExistence type="inferred from homology"/>
<dbReference type="PANTHER" id="PTHR12128:SF66">
    <property type="entry name" value="4-HYDROXY-2-OXOGLUTARATE ALDOLASE, MITOCHONDRIAL"/>
    <property type="match status" value="1"/>
</dbReference>
<accession>A0A941IPU0</accession>
<evidence type="ECO:0000256" key="7">
    <source>
        <dbReference type="ARBA" id="ARBA00022915"/>
    </source>
</evidence>
<dbReference type="GO" id="GO:0019877">
    <property type="term" value="P:diaminopimelate biosynthetic process"/>
    <property type="evidence" value="ECO:0007669"/>
    <property type="project" value="UniProtKB-UniRule"/>
</dbReference>
<feature type="active site" description="Proton donor/acceptor" evidence="12 14">
    <location>
        <position position="139"/>
    </location>
</feature>
<evidence type="ECO:0000256" key="8">
    <source>
        <dbReference type="ARBA" id="ARBA00023154"/>
    </source>
</evidence>
<dbReference type="SMART" id="SM01130">
    <property type="entry name" value="DHDPS"/>
    <property type="match status" value="1"/>
</dbReference>
<dbReference type="Proteomes" id="UP000675781">
    <property type="component" value="Unassembled WGS sequence"/>
</dbReference>
<dbReference type="RefSeq" id="WP_281415211.1">
    <property type="nucleotide sequence ID" value="NZ_JAGSOG010000008.1"/>
</dbReference>
<evidence type="ECO:0000313" key="16">
    <source>
        <dbReference type="EMBL" id="MBR7832273.1"/>
    </source>
</evidence>
<dbReference type="GO" id="GO:0008840">
    <property type="term" value="F:4-hydroxy-tetrahydrodipicolinate synthase activity"/>
    <property type="evidence" value="ECO:0007669"/>
    <property type="project" value="UniProtKB-UniRule"/>
</dbReference>
<comment type="pathway">
    <text evidence="2 12">Amino-acid biosynthesis; L-lysine biosynthesis via DAP pathway; (S)-tetrahydrodipicolinate from L-aspartate: step 3/4.</text>
</comment>
<evidence type="ECO:0000256" key="15">
    <source>
        <dbReference type="PIRSR" id="PIRSR001365-2"/>
    </source>
</evidence>
<feature type="site" description="Part of a proton relay during catalysis" evidence="12">
    <location>
        <position position="48"/>
    </location>
</feature>
<evidence type="ECO:0000256" key="2">
    <source>
        <dbReference type="ARBA" id="ARBA00005120"/>
    </source>
</evidence>
<keyword evidence="7 12" id="KW-0220">Diaminopimelate biosynthesis</keyword>
<comment type="function">
    <text evidence="1 12">Catalyzes the condensation of (S)-aspartate-beta-semialdehyde [(S)-ASA] and pyruvate to 4-hydroxy-tetrahydrodipicolinate (HTPA).</text>
</comment>
<comment type="caution">
    <text evidence="12">Lacks conserved residue(s) required for the propagation of feature annotation.</text>
</comment>
<keyword evidence="8 12" id="KW-0457">Lysine biosynthesis</keyword>
<evidence type="ECO:0000256" key="5">
    <source>
        <dbReference type="ARBA" id="ARBA00022490"/>
    </source>
</evidence>
<comment type="subcellular location">
    <subcellularLocation>
        <location evidence="12">Cytoplasm</location>
    </subcellularLocation>
</comment>
<dbReference type="GO" id="GO:0005737">
    <property type="term" value="C:cytoplasm"/>
    <property type="evidence" value="ECO:0007669"/>
    <property type="project" value="UniProtKB-SubCell"/>
</dbReference>
<dbReference type="InterPro" id="IPR020625">
    <property type="entry name" value="Schiff_base-form_aldolases_AS"/>
</dbReference>
<dbReference type="HAMAP" id="MF_00418">
    <property type="entry name" value="DapA"/>
    <property type="match status" value="1"/>
</dbReference>
<evidence type="ECO:0000256" key="14">
    <source>
        <dbReference type="PIRSR" id="PIRSR001365-1"/>
    </source>
</evidence>
<dbReference type="PRINTS" id="PR00146">
    <property type="entry name" value="DHPICSNTHASE"/>
</dbReference>
<dbReference type="GO" id="GO:0009089">
    <property type="term" value="P:lysine biosynthetic process via diaminopimelate"/>
    <property type="evidence" value="ECO:0007669"/>
    <property type="project" value="UniProtKB-UniRule"/>
</dbReference>